<keyword evidence="11" id="KW-1185">Reference proteome</keyword>
<reference evidence="10 11" key="1">
    <citation type="submission" date="2016-12" db="EMBL/GenBank/DDBJ databases">
        <title>The genomes of Aspergillus section Nigri reveals drivers in fungal speciation.</title>
        <authorList>
            <consortium name="DOE Joint Genome Institute"/>
            <person name="Vesth T.C."/>
            <person name="Nybo J."/>
            <person name="Theobald S."/>
            <person name="Brandl J."/>
            <person name="Frisvad J.C."/>
            <person name="Nielsen K.F."/>
            <person name="Lyhne E.K."/>
            <person name="Kogle M.E."/>
            <person name="Kuo A."/>
            <person name="Riley R."/>
            <person name="Clum A."/>
            <person name="Nolan M."/>
            <person name="Lipzen A."/>
            <person name="Salamov A."/>
            <person name="Henrissat B."/>
            <person name="Wiebenga A."/>
            <person name="De Vries R.P."/>
            <person name="Grigoriev I.V."/>
            <person name="Mortensen U.H."/>
            <person name="Andersen M.R."/>
            <person name="Baker S.E."/>
        </authorList>
    </citation>
    <scope>NUCLEOTIDE SEQUENCE [LARGE SCALE GENOMIC DNA]</scope>
    <source>
        <strain evidence="10 11">IBT 23096</strain>
    </source>
</reference>
<proteinExistence type="inferred from homology"/>
<dbReference type="InterPro" id="IPR036259">
    <property type="entry name" value="MFS_trans_sf"/>
</dbReference>
<dbReference type="InterPro" id="IPR050327">
    <property type="entry name" value="Proton-linked_MCT"/>
</dbReference>
<feature type="transmembrane region" description="Helical" evidence="8">
    <location>
        <begin position="211"/>
        <end position="235"/>
    </location>
</feature>
<evidence type="ECO:0000256" key="8">
    <source>
        <dbReference type="SAM" id="Phobius"/>
    </source>
</evidence>
<dbReference type="Proteomes" id="UP000234275">
    <property type="component" value="Unassembled WGS sequence"/>
</dbReference>
<sequence>MSSPRTSKENHDLQPWANNESGSSVTVSGSPNEQPVVDEKEIPPPPDGGVEAWLVVVGAWCTSFCSFGWVNSIGIFQSYYESNMLKNYSSSTISWIPSLQVFFMFAMGPIVGKLYDAFGARYLIIAGTFFHVFGLMMASISTEYYQILLSQGVCSAIGASAIFQPALNSVSVWFNKKRGIAFATLSTGSSVGGVIFPIMLERLVQQVGFPWSMRISAFMILFLLAIAIVTVKARLPRSKSSAAGKTTLLHPFKEPAFVLTLFGYMLLTYGVFIPINYVIVEAELNGMSARLAAYLLPMLNAASLFGRLGAGFVSDRLGRYNIFIAMCLVAGVLVLALWIPAASNAPTIVFAIIFGFASGAYVSLSPALVAQISPLTEIGYRTGLLFLFASVGGLTTSPIAGAILANAGGKDFTNVKVFSGVFLLGGTVFVIAARIMKTGVKLGAKF</sequence>
<dbReference type="OrthoDB" id="5667at2759"/>
<dbReference type="EMBL" id="MSFO01000006">
    <property type="protein sequence ID" value="PLB46419.1"/>
    <property type="molecule type" value="Genomic_DNA"/>
</dbReference>
<feature type="compositionally biased region" description="Basic and acidic residues" evidence="7">
    <location>
        <begin position="1"/>
        <end position="12"/>
    </location>
</feature>
<feature type="transmembrane region" description="Helical" evidence="8">
    <location>
        <begin position="122"/>
        <end position="141"/>
    </location>
</feature>
<keyword evidence="3" id="KW-0813">Transport</keyword>
<dbReference type="PROSITE" id="PS50850">
    <property type="entry name" value="MFS"/>
    <property type="match status" value="1"/>
</dbReference>
<dbReference type="SUPFAM" id="SSF103473">
    <property type="entry name" value="MFS general substrate transporter"/>
    <property type="match status" value="1"/>
</dbReference>
<name>A0A2I2G0L3_9EURO</name>
<feature type="transmembrane region" description="Helical" evidence="8">
    <location>
        <begin position="347"/>
        <end position="370"/>
    </location>
</feature>
<comment type="caution">
    <text evidence="10">The sequence shown here is derived from an EMBL/GenBank/DDBJ whole genome shotgun (WGS) entry which is preliminary data.</text>
</comment>
<dbReference type="GeneID" id="36561833"/>
<evidence type="ECO:0000313" key="11">
    <source>
        <dbReference type="Proteomes" id="UP000234275"/>
    </source>
</evidence>
<feature type="transmembrane region" description="Helical" evidence="8">
    <location>
        <begin position="417"/>
        <end position="436"/>
    </location>
</feature>
<evidence type="ECO:0000256" key="4">
    <source>
        <dbReference type="ARBA" id="ARBA00022692"/>
    </source>
</evidence>
<feature type="transmembrane region" description="Helical" evidence="8">
    <location>
        <begin position="382"/>
        <end position="405"/>
    </location>
</feature>
<comment type="subcellular location">
    <subcellularLocation>
        <location evidence="1">Membrane</location>
        <topology evidence="1">Multi-pass membrane protein</topology>
    </subcellularLocation>
</comment>
<feature type="transmembrane region" description="Helical" evidence="8">
    <location>
        <begin position="147"/>
        <end position="167"/>
    </location>
</feature>
<evidence type="ECO:0000259" key="9">
    <source>
        <dbReference type="PROSITE" id="PS50850"/>
    </source>
</evidence>
<dbReference type="CDD" id="cd17352">
    <property type="entry name" value="MFS_MCT_SLC16"/>
    <property type="match status" value="1"/>
</dbReference>
<dbReference type="VEuPathDB" id="FungiDB:P170DRAFT_498239"/>
<feature type="transmembrane region" description="Helical" evidence="8">
    <location>
        <begin position="52"/>
        <end position="75"/>
    </location>
</feature>
<protein>
    <submittedName>
        <fullName evidence="10">Putative MFS transporter</fullName>
    </submittedName>
</protein>
<feature type="transmembrane region" description="Helical" evidence="8">
    <location>
        <begin position="179"/>
        <end position="199"/>
    </location>
</feature>
<keyword evidence="5 8" id="KW-1133">Transmembrane helix</keyword>
<keyword evidence="6 8" id="KW-0472">Membrane</keyword>
<dbReference type="Pfam" id="PF07690">
    <property type="entry name" value="MFS_1"/>
    <property type="match status" value="1"/>
</dbReference>
<keyword evidence="4 8" id="KW-0812">Transmembrane</keyword>
<dbReference type="PANTHER" id="PTHR11360">
    <property type="entry name" value="MONOCARBOXYLATE TRANSPORTER"/>
    <property type="match status" value="1"/>
</dbReference>
<evidence type="ECO:0000256" key="1">
    <source>
        <dbReference type="ARBA" id="ARBA00004141"/>
    </source>
</evidence>
<gene>
    <name evidence="10" type="ORF">P170DRAFT_498239</name>
</gene>
<feature type="transmembrane region" description="Helical" evidence="8">
    <location>
        <begin position="95"/>
        <end position="115"/>
    </location>
</feature>
<dbReference type="GO" id="GO:0022857">
    <property type="term" value="F:transmembrane transporter activity"/>
    <property type="evidence" value="ECO:0007669"/>
    <property type="project" value="InterPro"/>
</dbReference>
<evidence type="ECO:0000256" key="7">
    <source>
        <dbReference type="SAM" id="MobiDB-lite"/>
    </source>
</evidence>
<dbReference type="InterPro" id="IPR011701">
    <property type="entry name" value="MFS"/>
</dbReference>
<feature type="compositionally biased region" description="Polar residues" evidence="7">
    <location>
        <begin position="16"/>
        <end position="33"/>
    </location>
</feature>
<dbReference type="PANTHER" id="PTHR11360:SF224">
    <property type="entry name" value="MAJOR FACILITATOR SUPERFAMILY (MFS) PROFILE DOMAIN-CONTAINING PROTEIN-RELATED"/>
    <property type="match status" value="1"/>
</dbReference>
<feature type="domain" description="Major facilitator superfamily (MFS) profile" evidence="9">
    <location>
        <begin position="52"/>
        <end position="437"/>
    </location>
</feature>
<feature type="transmembrane region" description="Helical" evidence="8">
    <location>
        <begin position="322"/>
        <end position="341"/>
    </location>
</feature>
<comment type="similarity">
    <text evidence="2">Belongs to the major facilitator superfamily. Monocarboxylate porter (TC 2.A.1.13) family.</text>
</comment>
<evidence type="ECO:0000256" key="6">
    <source>
        <dbReference type="ARBA" id="ARBA00023136"/>
    </source>
</evidence>
<evidence type="ECO:0000256" key="3">
    <source>
        <dbReference type="ARBA" id="ARBA00022448"/>
    </source>
</evidence>
<feature type="region of interest" description="Disordered" evidence="7">
    <location>
        <begin position="1"/>
        <end position="45"/>
    </location>
</feature>
<dbReference type="RefSeq" id="XP_024701721.1">
    <property type="nucleotide sequence ID" value="XM_024854128.1"/>
</dbReference>
<feature type="transmembrane region" description="Helical" evidence="8">
    <location>
        <begin position="291"/>
        <end position="310"/>
    </location>
</feature>
<dbReference type="GO" id="GO:0016020">
    <property type="term" value="C:membrane"/>
    <property type="evidence" value="ECO:0007669"/>
    <property type="project" value="UniProtKB-SubCell"/>
</dbReference>
<feature type="transmembrane region" description="Helical" evidence="8">
    <location>
        <begin position="256"/>
        <end position="279"/>
    </location>
</feature>
<evidence type="ECO:0000256" key="5">
    <source>
        <dbReference type="ARBA" id="ARBA00022989"/>
    </source>
</evidence>
<organism evidence="10 11">
    <name type="scientific">Aspergillus steynii IBT 23096</name>
    <dbReference type="NCBI Taxonomy" id="1392250"/>
    <lineage>
        <taxon>Eukaryota</taxon>
        <taxon>Fungi</taxon>
        <taxon>Dikarya</taxon>
        <taxon>Ascomycota</taxon>
        <taxon>Pezizomycotina</taxon>
        <taxon>Eurotiomycetes</taxon>
        <taxon>Eurotiomycetidae</taxon>
        <taxon>Eurotiales</taxon>
        <taxon>Aspergillaceae</taxon>
        <taxon>Aspergillus</taxon>
        <taxon>Aspergillus subgen. Circumdati</taxon>
    </lineage>
</organism>
<evidence type="ECO:0000256" key="2">
    <source>
        <dbReference type="ARBA" id="ARBA00006727"/>
    </source>
</evidence>
<accession>A0A2I2G0L3</accession>
<evidence type="ECO:0000313" key="10">
    <source>
        <dbReference type="EMBL" id="PLB46419.1"/>
    </source>
</evidence>
<dbReference type="AlphaFoldDB" id="A0A2I2G0L3"/>
<dbReference type="InterPro" id="IPR020846">
    <property type="entry name" value="MFS_dom"/>
</dbReference>
<dbReference type="Gene3D" id="1.20.1250.20">
    <property type="entry name" value="MFS general substrate transporter like domains"/>
    <property type="match status" value="1"/>
</dbReference>